<evidence type="ECO:0000256" key="1">
    <source>
        <dbReference type="ARBA" id="ARBA00004496"/>
    </source>
</evidence>
<dbReference type="EMBL" id="BMWG01000025">
    <property type="protein sequence ID" value="GGZ56731.1"/>
    <property type="molecule type" value="Genomic_DNA"/>
</dbReference>
<evidence type="ECO:0000256" key="4">
    <source>
        <dbReference type="ARBA" id="ARBA00013346"/>
    </source>
</evidence>
<comment type="caution">
    <text evidence="12">The sequence shown here is derived from an EMBL/GenBank/DDBJ whole genome shotgun (WGS) entry which is preliminary data.</text>
</comment>
<evidence type="ECO:0000256" key="5">
    <source>
        <dbReference type="ARBA" id="ARBA00022490"/>
    </source>
</evidence>
<proteinExistence type="inferred from homology"/>
<dbReference type="GO" id="GO:0005737">
    <property type="term" value="C:cytoplasm"/>
    <property type="evidence" value="ECO:0007669"/>
    <property type="project" value="UniProtKB-SubCell"/>
</dbReference>
<keyword evidence="13" id="KW-1185">Reference proteome</keyword>
<dbReference type="EC" id="2.1.1.77" evidence="3"/>
<dbReference type="Proteomes" id="UP000630936">
    <property type="component" value="Unassembled WGS sequence"/>
</dbReference>
<dbReference type="CDD" id="cd02440">
    <property type="entry name" value="AdoMet_MTases"/>
    <property type="match status" value="1"/>
</dbReference>
<evidence type="ECO:0000256" key="2">
    <source>
        <dbReference type="ARBA" id="ARBA00005369"/>
    </source>
</evidence>
<evidence type="ECO:0000313" key="13">
    <source>
        <dbReference type="Proteomes" id="UP000630936"/>
    </source>
</evidence>
<dbReference type="InterPro" id="IPR000682">
    <property type="entry name" value="PCMT"/>
</dbReference>
<evidence type="ECO:0000256" key="10">
    <source>
        <dbReference type="ARBA" id="ARBA00031323"/>
    </source>
</evidence>
<dbReference type="SUPFAM" id="SSF53335">
    <property type="entry name" value="S-adenosyl-L-methionine-dependent methyltransferases"/>
    <property type="match status" value="1"/>
</dbReference>
<keyword evidence="7" id="KW-0808">Transferase</keyword>
<dbReference type="AlphaFoldDB" id="A0A918QL52"/>
<reference evidence="12" key="2">
    <citation type="submission" date="2020-09" db="EMBL/GenBank/DDBJ databases">
        <authorList>
            <person name="Sun Q."/>
            <person name="Ohkuma M."/>
        </authorList>
    </citation>
    <scope>NUCLEOTIDE SEQUENCE</scope>
    <source>
        <strain evidence="12">JCM 4988</strain>
    </source>
</reference>
<evidence type="ECO:0000256" key="6">
    <source>
        <dbReference type="ARBA" id="ARBA00022603"/>
    </source>
</evidence>
<gene>
    <name evidence="12" type="primary">pcm</name>
    <name evidence="12" type="ORF">GCM10010387_58430</name>
</gene>
<evidence type="ECO:0000256" key="9">
    <source>
        <dbReference type="ARBA" id="ARBA00030757"/>
    </source>
</evidence>
<keyword evidence="8" id="KW-0949">S-adenosyl-L-methionine</keyword>
<name>A0A918QL52_9ACTN</name>
<evidence type="ECO:0000313" key="12">
    <source>
        <dbReference type="EMBL" id="GGZ56731.1"/>
    </source>
</evidence>
<keyword evidence="5" id="KW-0963">Cytoplasm</keyword>
<dbReference type="RefSeq" id="WP_190126259.1">
    <property type="nucleotide sequence ID" value="NZ_BMWG01000025.1"/>
</dbReference>
<dbReference type="GO" id="GO:0004719">
    <property type="term" value="F:protein-L-isoaspartate (D-aspartate) O-methyltransferase activity"/>
    <property type="evidence" value="ECO:0007669"/>
    <property type="project" value="UniProtKB-EC"/>
</dbReference>
<comment type="subcellular location">
    <subcellularLocation>
        <location evidence="1">Cytoplasm</location>
    </subcellularLocation>
</comment>
<evidence type="ECO:0000256" key="8">
    <source>
        <dbReference type="ARBA" id="ARBA00022691"/>
    </source>
</evidence>
<dbReference type="InterPro" id="IPR029063">
    <property type="entry name" value="SAM-dependent_MTases_sf"/>
</dbReference>
<evidence type="ECO:0000256" key="3">
    <source>
        <dbReference type="ARBA" id="ARBA00011890"/>
    </source>
</evidence>
<evidence type="ECO:0000256" key="11">
    <source>
        <dbReference type="ARBA" id="ARBA00031350"/>
    </source>
</evidence>
<evidence type="ECO:0000256" key="7">
    <source>
        <dbReference type="ARBA" id="ARBA00022679"/>
    </source>
</evidence>
<dbReference type="GO" id="GO:0032259">
    <property type="term" value="P:methylation"/>
    <property type="evidence" value="ECO:0007669"/>
    <property type="project" value="UniProtKB-KW"/>
</dbReference>
<dbReference type="PANTHER" id="PTHR11579:SF0">
    <property type="entry name" value="PROTEIN-L-ISOASPARTATE(D-ASPARTATE) O-METHYLTRANSFERASE"/>
    <property type="match status" value="1"/>
</dbReference>
<dbReference type="PANTHER" id="PTHR11579">
    <property type="entry name" value="PROTEIN-L-ISOASPARTATE O-METHYLTRANSFERASE"/>
    <property type="match status" value="1"/>
</dbReference>
<sequence>MTSAFTDQAAAEARRTLAQTLTDAGDLTDPQWRRAFEDVPRHVFVPYFYAPSGDRVSGDERWFTAVHEDRSLVTHRTDRAATSSSSQPSLMAAMLEALVVTDGMNVLEIGAGTGYNAALLAHRLGDDHVTTVDIAEDITGPARERLTTAGYRLTVITGDGSLGAPDRAPYDRIIVTCGLSTVPPALLQQLTADGFLLAPLGNALARIHPTGPGTATGRFLPHGAFFMPLRHTPTDGVPTRRPPLPTGPGRPSTLPAEAIADNHFRFLVGIALPGLTWQYDLGENGEITGARIWHPDGSIAQLHADTTATETGSRPLWTALEDVHRTYLIADCPGPDRYGITISPGEQCVWLDNPDGPTWALAM</sequence>
<organism evidence="12 13">
    <name type="scientific">Streptomyces inusitatus</name>
    <dbReference type="NCBI Taxonomy" id="68221"/>
    <lineage>
        <taxon>Bacteria</taxon>
        <taxon>Bacillati</taxon>
        <taxon>Actinomycetota</taxon>
        <taxon>Actinomycetes</taxon>
        <taxon>Kitasatosporales</taxon>
        <taxon>Streptomycetaceae</taxon>
        <taxon>Streptomyces</taxon>
    </lineage>
</organism>
<dbReference type="Pfam" id="PF01135">
    <property type="entry name" value="PCMT"/>
    <property type="match status" value="1"/>
</dbReference>
<comment type="similarity">
    <text evidence="2">Belongs to the methyltransferase superfamily. L-isoaspartyl/D-aspartyl protein methyltransferase family.</text>
</comment>
<keyword evidence="6" id="KW-0489">Methyltransferase</keyword>
<reference evidence="12" key="1">
    <citation type="journal article" date="2014" name="Int. J. Syst. Evol. Microbiol.">
        <title>Complete genome sequence of Corynebacterium casei LMG S-19264T (=DSM 44701T), isolated from a smear-ripened cheese.</title>
        <authorList>
            <consortium name="US DOE Joint Genome Institute (JGI-PGF)"/>
            <person name="Walter F."/>
            <person name="Albersmeier A."/>
            <person name="Kalinowski J."/>
            <person name="Ruckert C."/>
        </authorList>
    </citation>
    <scope>NUCLEOTIDE SEQUENCE</scope>
    <source>
        <strain evidence="12">JCM 4988</strain>
    </source>
</reference>
<dbReference type="Gene3D" id="3.40.50.150">
    <property type="entry name" value="Vaccinia Virus protein VP39"/>
    <property type="match status" value="1"/>
</dbReference>
<protein>
    <recommendedName>
        <fullName evidence="4">Protein-L-isoaspartate O-methyltransferase</fullName>
        <ecNumber evidence="3">2.1.1.77</ecNumber>
    </recommendedName>
    <alternativeName>
        <fullName evidence="11">L-isoaspartyl protein carboxyl methyltransferase</fullName>
    </alternativeName>
    <alternativeName>
        <fullName evidence="9">Protein L-isoaspartyl methyltransferase</fullName>
    </alternativeName>
    <alternativeName>
        <fullName evidence="10">Protein-beta-aspartate methyltransferase</fullName>
    </alternativeName>
</protein>
<accession>A0A918QL52</accession>